<dbReference type="Proteomes" id="UP000238314">
    <property type="component" value="Unassembled WGS sequence"/>
</dbReference>
<organism evidence="2 3">
    <name type="scientific">Chryseobacterium piscicola</name>
    <dbReference type="NCBI Taxonomy" id="551459"/>
    <lineage>
        <taxon>Bacteria</taxon>
        <taxon>Pseudomonadati</taxon>
        <taxon>Bacteroidota</taxon>
        <taxon>Flavobacteriia</taxon>
        <taxon>Flavobacteriales</taxon>
        <taxon>Weeksellaceae</taxon>
        <taxon>Chryseobacterium group</taxon>
        <taxon>Chryseobacterium</taxon>
    </lineage>
</organism>
<reference evidence="2" key="3">
    <citation type="submission" date="2017-01" db="EMBL/GenBank/DDBJ databases">
        <authorList>
            <person name="Mah S.A."/>
            <person name="Swanson W.J."/>
            <person name="Moy G.W."/>
            <person name="Vacquier V.D."/>
        </authorList>
    </citation>
    <scope>NUCLEOTIDE SEQUENCE [LARGE SCALE GENOMIC DNA]</scope>
    <source>
        <strain evidence="2">DSM 21068</strain>
    </source>
</reference>
<evidence type="ECO:0000313" key="1">
    <source>
        <dbReference type="EMBL" id="PQA98153.1"/>
    </source>
</evidence>
<evidence type="ECO:0000313" key="2">
    <source>
        <dbReference type="EMBL" id="SIS83065.1"/>
    </source>
</evidence>
<dbReference type="STRING" id="551459.SAMN05421796_104114"/>
<dbReference type="RefSeq" id="WP_076451520.1">
    <property type="nucleotide sequence ID" value="NZ_FTOJ01000004.1"/>
</dbReference>
<sequence length="252" mass="29395">MNLFNRILLGTVITFGSIYRAQYLKVEYERTDLHDTKLSGVSQKFEDKVNANRKIPQKFVLYYADGNAFYKSIPRTSFSHNAGDTRKDGNTVLHKKEIYKDDELKVYYHKKDKGIYGYYNFPNIKEEFYGYKESKFSQIDYKEETIQIDNYPCKLVEVSFEHMPATIYKIWYTEDIPIVAGPNGFNVFPGLVLRVECDTFVLTAVKISNDGKLSDIEKIDPKLKIYKNEELDAKMKDVMERVGKTSTEEIKL</sequence>
<reference evidence="3" key="2">
    <citation type="submission" date="2017-01" db="EMBL/GenBank/DDBJ databases">
        <authorList>
            <person name="Varghese N."/>
            <person name="Submissions S."/>
        </authorList>
    </citation>
    <scope>NUCLEOTIDE SEQUENCE [LARGE SCALE GENOMIC DNA]</scope>
    <source>
        <strain evidence="3">DSM 21068</strain>
    </source>
</reference>
<reference evidence="1 4" key="1">
    <citation type="submission" date="2016-11" db="EMBL/GenBank/DDBJ databases">
        <title>Whole genomes of Flavobacteriaceae.</title>
        <authorList>
            <person name="Stine C."/>
            <person name="Li C."/>
            <person name="Tadesse D."/>
        </authorList>
    </citation>
    <scope>NUCLEOTIDE SEQUENCE [LARGE SCALE GENOMIC DNA]</scope>
    <source>
        <strain evidence="1 4">DSM 21068</strain>
    </source>
</reference>
<dbReference type="EMBL" id="FTOJ01000004">
    <property type="protein sequence ID" value="SIS83065.1"/>
    <property type="molecule type" value="Genomic_DNA"/>
</dbReference>
<dbReference type="OrthoDB" id="1256136at2"/>
<evidence type="ECO:0000313" key="3">
    <source>
        <dbReference type="Proteomes" id="UP000186246"/>
    </source>
</evidence>
<dbReference type="EMBL" id="MUGO01000001">
    <property type="protein sequence ID" value="PQA98153.1"/>
    <property type="molecule type" value="Genomic_DNA"/>
</dbReference>
<proteinExistence type="predicted"/>
<dbReference type="Proteomes" id="UP000186246">
    <property type="component" value="Unassembled WGS sequence"/>
</dbReference>
<accession>A0A1N7MAB9</accession>
<keyword evidence="4" id="KW-1185">Reference proteome</keyword>
<protein>
    <submittedName>
        <fullName evidence="2">GLPGLI family protein</fullName>
    </submittedName>
</protein>
<name>A0A1N7MAB9_9FLAO</name>
<dbReference type="NCBIfam" id="TIGR01200">
    <property type="entry name" value="GLPGLI"/>
    <property type="match status" value="1"/>
</dbReference>
<dbReference type="InterPro" id="IPR005901">
    <property type="entry name" value="GLPGLI"/>
</dbReference>
<evidence type="ECO:0000313" key="4">
    <source>
        <dbReference type="Proteomes" id="UP000238314"/>
    </source>
</evidence>
<dbReference type="AlphaFoldDB" id="A0A1N7MAB9"/>
<gene>
    <name evidence="1" type="ORF">B0A70_00790</name>
    <name evidence="2" type="ORF">SAMN05421796_104114</name>
</gene>